<protein>
    <recommendedName>
        <fullName evidence="6">Gustatory receptor</fullName>
    </recommendedName>
</protein>
<evidence type="ECO:0000256" key="5">
    <source>
        <dbReference type="ARBA" id="ARBA00023136"/>
    </source>
</evidence>
<comment type="caution">
    <text evidence="7">The sequence shown here is derived from an EMBL/GenBank/DDBJ whole genome shotgun (WGS) entry which is preliminary data.</text>
</comment>
<name>A0A6G0TLT6_APHGL</name>
<feature type="transmembrane region" description="Helical" evidence="6">
    <location>
        <begin position="244"/>
        <end position="270"/>
    </location>
</feature>
<dbReference type="GO" id="GO:0005886">
    <property type="term" value="C:plasma membrane"/>
    <property type="evidence" value="ECO:0007669"/>
    <property type="project" value="UniProtKB-SubCell"/>
</dbReference>
<evidence type="ECO:0000313" key="7">
    <source>
        <dbReference type="EMBL" id="KAE9534536.1"/>
    </source>
</evidence>
<feature type="transmembrane region" description="Helical" evidence="6">
    <location>
        <begin position="144"/>
        <end position="163"/>
    </location>
</feature>
<evidence type="ECO:0000256" key="1">
    <source>
        <dbReference type="ARBA" id="ARBA00004651"/>
    </source>
</evidence>
<dbReference type="Proteomes" id="UP000475862">
    <property type="component" value="Unassembled WGS sequence"/>
</dbReference>
<dbReference type="OrthoDB" id="6625921at2759"/>
<dbReference type="AlphaFoldDB" id="A0A6G0TLT6"/>
<comment type="subcellular location">
    <subcellularLocation>
        <location evidence="1 6">Cell membrane</location>
        <topology evidence="1 6">Multi-pass membrane protein</topology>
    </subcellularLocation>
</comment>
<feature type="transmembrane region" description="Helical" evidence="6">
    <location>
        <begin position="169"/>
        <end position="196"/>
    </location>
</feature>
<keyword evidence="6" id="KW-0807">Transducer</keyword>
<evidence type="ECO:0000256" key="6">
    <source>
        <dbReference type="RuleBase" id="RU363108"/>
    </source>
</evidence>
<organism evidence="7 8">
    <name type="scientific">Aphis glycines</name>
    <name type="common">Soybean aphid</name>
    <dbReference type="NCBI Taxonomy" id="307491"/>
    <lineage>
        <taxon>Eukaryota</taxon>
        <taxon>Metazoa</taxon>
        <taxon>Ecdysozoa</taxon>
        <taxon>Arthropoda</taxon>
        <taxon>Hexapoda</taxon>
        <taxon>Insecta</taxon>
        <taxon>Pterygota</taxon>
        <taxon>Neoptera</taxon>
        <taxon>Paraneoptera</taxon>
        <taxon>Hemiptera</taxon>
        <taxon>Sternorrhyncha</taxon>
        <taxon>Aphidomorpha</taxon>
        <taxon>Aphidoidea</taxon>
        <taxon>Aphididae</taxon>
        <taxon>Aphidini</taxon>
        <taxon>Aphis</taxon>
        <taxon>Aphis</taxon>
    </lineage>
</organism>
<reference evidence="7 8" key="1">
    <citation type="submission" date="2019-08" db="EMBL/GenBank/DDBJ databases">
        <title>The genome of the soybean aphid Biotype 1, its phylome, world population structure and adaptation to the North American continent.</title>
        <authorList>
            <person name="Giordano R."/>
            <person name="Donthu R.K."/>
            <person name="Hernandez A.G."/>
            <person name="Wright C.L."/>
            <person name="Zimin A.V."/>
        </authorList>
    </citation>
    <scope>NUCLEOTIDE SEQUENCE [LARGE SCALE GENOMIC DNA]</scope>
    <source>
        <tissue evidence="7">Whole aphids</tissue>
    </source>
</reference>
<keyword evidence="3 6" id="KW-0812">Transmembrane</keyword>
<sequence length="436" mass="50327">MASSLSMIRFRIVGDPPRYTDDLHHFAFSHSTRVFRKRTVSASSAYTLFSAAAFGYASFTAIKTLSRQPPPLDMSNFNRILLKLGYATLVAPSAIVPVIMWFETVKLQEYLQEWRQFQDNYNRVIGESDGTFRIAIVKKRVNRIYQSILLFLLITGVAILWSPSTISDVFVLVCTIKSVSIMVFIAGFWFVGAVVIEATIDGYKKKLQTDLDGQDGLRFSARSIEDYRLLWLQMSRLVHGVGDYMSATVTFCIFHTTVVVVLSVYALAVWGATLVRLRRYEALASALVALACNATSLYVYCDCGYSQTKKVGYRLPYSIIVINRIVLIFRLRRQRDTAHIEIEVFGEMDNVELHSDNIILERRESISTKRECDRFLRNQQRIAWLDFIHTFDVPNSSHTTEFFVYYAEHCRRQQQHYNDIIGMWHIYFVLNKKNIH</sequence>
<keyword evidence="5 6" id="KW-0472">Membrane</keyword>
<evidence type="ECO:0000256" key="4">
    <source>
        <dbReference type="ARBA" id="ARBA00022989"/>
    </source>
</evidence>
<comment type="similarity">
    <text evidence="6">Belongs to the insect chemoreceptor superfamily. Gustatory receptor (GR) family.</text>
</comment>
<feature type="transmembrane region" description="Helical" evidence="6">
    <location>
        <begin position="45"/>
        <end position="64"/>
    </location>
</feature>
<dbReference type="Pfam" id="PF08395">
    <property type="entry name" value="7tm_7"/>
    <property type="match status" value="1"/>
</dbReference>
<evidence type="ECO:0000313" key="8">
    <source>
        <dbReference type="Proteomes" id="UP000475862"/>
    </source>
</evidence>
<comment type="function">
    <text evidence="6">Gustatory receptor which mediates acceptance or avoidance behavior, depending on its substrates.</text>
</comment>
<comment type="caution">
    <text evidence="6">Lacks conserved residue(s) required for the propagation of feature annotation.</text>
</comment>
<keyword evidence="8" id="KW-1185">Reference proteome</keyword>
<evidence type="ECO:0000256" key="2">
    <source>
        <dbReference type="ARBA" id="ARBA00022475"/>
    </source>
</evidence>
<dbReference type="InterPro" id="IPR013604">
    <property type="entry name" value="7TM_chemorcpt"/>
</dbReference>
<keyword evidence="2 6" id="KW-1003">Cell membrane</keyword>
<dbReference type="EMBL" id="VYZN01000028">
    <property type="protein sequence ID" value="KAE9534536.1"/>
    <property type="molecule type" value="Genomic_DNA"/>
</dbReference>
<gene>
    <name evidence="7" type="ORF">AGLY_008626</name>
</gene>
<dbReference type="GO" id="GO:0007165">
    <property type="term" value="P:signal transduction"/>
    <property type="evidence" value="ECO:0007669"/>
    <property type="project" value="UniProtKB-KW"/>
</dbReference>
<accession>A0A6G0TLT6</accession>
<keyword evidence="4 6" id="KW-1133">Transmembrane helix</keyword>
<feature type="transmembrane region" description="Helical" evidence="6">
    <location>
        <begin position="84"/>
        <end position="102"/>
    </location>
</feature>
<feature type="transmembrane region" description="Helical" evidence="6">
    <location>
        <begin position="282"/>
        <end position="301"/>
    </location>
</feature>
<dbReference type="GO" id="GO:0050909">
    <property type="term" value="P:sensory perception of taste"/>
    <property type="evidence" value="ECO:0007669"/>
    <property type="project" value="InterPro"/>
</dbReference>
<proteinExistence type="inferred from homology"/>
<keyword evidence="6" id="KW-0675">Receptor</keyword>
<evidence type="ECO:0000256" key="3">
    <source>
        <dbReference type="ARBA" id="ARBA00022692"/>
    </source>
</evidence>